<dbReference type="AlphaFoldDB" id="X1Q320"/>
<organism evidence="1">
    <name type="scientific">marine sediment metagenome</name>
    <dbReference type="NCBI Taxonomy" id="412755"/>
    <lineage>
        <taxon>unclassified sequences</taxon>
        <taxon>metagenomes</taxon>
        <taxon>ecological metagenomes</taxon>
    </lineage>
</organism>
<reference evidence="1" key="1">
    <citation type="journal article" date="2014" name="Front. Microbiol.">
        <title>High frequency of phylogenetically diverse reductive dehalogenase-homologous genes in deep subseafloor sedimentary metagenomes.</title>
        <authorList>
            <person name="Kawai M."/>
            <person name="Futagami T."/>
            <person name="Toyoda A."/>
            <person name="Takaki Y."/>
            <person name="Nishi S."/>
            <person name="Hori S."/>
            <person name="Arai W."/>
            <person name="Tsubouchi T."/>
            <person name="Morono Y."/>
            <person name="Uchiyama I."/>
            <person name="Ito T."/>
            <person name="Fujiyama A."/>
            <person name="Inagaki F."/>
            <person name="Takami H."/>
        </authorList>
    </citation>
    <scope>NUCLEOTIDE SEQUENCE</scope>
    <source>
        <strain evidence="1">Expedition CK06-06</strain>
    </source>
</reference>
<feature type="non-terminal residue" evidence="1">
    <location>
        <position position="1"/>
    </location>
</feature>
<name>X1Q320_9ZZZZ</name>
<comment type="caution">
    <text evidence="1">The sequence shown here is derived from an EMBL/GenBank/DDBJ whole genome shotgun (WGS) entry which is preliminary data.</text>
</comment>
<gene>
    <name evidence="1" type="ORF">S06H3_52403</name>
</gene>
<accession>X1Q320</accession>
<dbReference type="EMBL" id="BARV01033329">
    <property type="protein sequence ID" value="GAI49151.1"/>
    <property type="molecule type" value="Genomic_DNA"/>
</dbReference>
<protein>
    <submittedName>
        <fullName evidence="1">Uncharacterized protein</fullName>
    </submittedName>
</protein>
<proteinExistence type="predicted"/>
<evidence type="ECO:0000313" key="1">
    <source>
        <dbReference type="EMBL" id="GAI49151.1"/>
    </source>
</evidence>
<sequence length="32" mass="3632">IEIKDIAELIQEAIVEELRKLGIRDKVTVIIA</sequence>